<evidence type="ECO:0000313" key="3">
    <source>
        <dbReference type="Proteomes" id="UP000215914"/>
    </source>
</evidence>
<reference evidence="1" key="3">
    <citation type="submission" date="2020-06" db="EMBL/GenBank/DDBJ databases">
        <title>Helianthus annuus Genome sequencing and assembly Release 2.</title>
        <authorList>
            <person name="Gouzy J."/>
            <person name="Langlade N."/>
            <person name="Munos S."/>
        </authorList>
    </citation>
    <scope>NUCLEOTIDE SEQUENCE</scope>
    <source>
        <tissue evidence="1">Leaves</tissue>
    </source>
</reference>
<dbReference type="Gramene" id="mRNA:HanXRQr2_Chr03g0125461">
    <property type="protein sequence ID" value="CDS:HanXRQr2_Chr03g0125461.1"/>
    <property type="gene ID" value="HanXRQr2_Chr03g0125461"/>
</dbReference>
<evidence type="ECO:0000313" key="2">
    <source>
        <dbReference type="EMBL" id="OTG32036.1"/>
    </source>
</evidence>
<reference evidence="1 3" key="1">
    <citation type="journal article" date="2017" name="Nature">
        <title>The sunflower genome provides insights into oil metabolism, flowering and Asterid evolution.</title>
        <authorList>
            <person name="Badouin H."/>
            <person name="Gouzy J."/>
            <person name="Grassa C.J."/>
            <person name="Murat F."/>
            <person name="Staton S.E."/>
            <person name="Cottret L."/>
            <person name="Lelandais-Briere C."/>
            <person name="Owens G.L."/>
            <person name="Carrere S."/>
            <person name="Mayjonade B."/>
            <person name="Legrand L."/>
            <person name="Gill N."/>
            <person name="Kane N.C."/>
            <person name="Bowers J.E."/>
            <person name="Hubner S."/>
            <person name="Bellec A."/>
            <person name="Berard A."/>
            <person name="Berges H."/>
            <person name="Blanchet N."/>
            <person name="Boniface M.C."/>
            <person name="Brunel D."/>
            <person name="Catrice O."/>
            <person name="Chaidir N."/>
            <person name="Claudel C."/>
            <person name="Donnadieu C."/>
            <person name="Faraut T."/>
            <person name="Fievet G."/>
            <person name="Helmstetter N."/>
            <person name="King M."/>
            <person name="Knapp S.J."/>
            <person name="Lai Z."/>
            <person name="Le Paslier M.C."/>
            <person name="Lippi Y."/>
            <person name="Lorenzon L."/>
            <person name="Mandel J.R."/>
            <person name="Marage G."/>
            <person name="Marchand G."/>
            <person name="Marquand E."/>
            <person name="Bret-Mestries E."/>
            <person name="Morien E."/>
            <person name="Nambeesan S."/>
            <person name="Nguyen T."/>
            <person name="Pegot-Espagnet P."/>
            <person name="Pouilly N."/>
            <person name="Raftis F."/>
            <person name="Sallet E."/>
            <person name="Schiex T."/>
            <person name="Thomas J."/>
            <person name="Vandecasteele C."/>
            <person name="Vares D."/>
            <person name="Vear F."/>
            <person name="Vautrin S."/>
            <person name="Crespi M."/>
            <person name="Mangin B."/>
            <person name="Burke J.M."/>
            <person name="Salse J."/>
            <person name="Munos S."/>
            <person name="Vincourt P."/>
            <person name="Rieseberg L.H."/>
            <person name="Langlade N.B."/>
        </authorList>
    </citation>
    <scope>NUCLEOTIDE SEQUENCE [LARGE SCALE GENOMIC DNA]</scope>
    <source>
        <strain evidence="3">cv. SF193</strain>
        <tissue evidence="1">Leaves</tissue>
    </source>
</reference>
<name>A0A251VA64_HELAN</name>
<accession>A0A251VA64</accession>
<protein>
    <submittedName>
        <fullName evidence="2">Uncharacterized protein</fullName>
    </submittedName>
</protein>
<organism evidence="2 3">
    <name type="scientific">Helianthus annuus</name>
    <name type="common">Common sunflower</name>
    <dbReference type="NCBI Taxonomy" id="4232"/>
    <lineage>
        <taxon>Eukaryota</taxon>
        <taxon>Viridiplantae</taxon>
        <taxon>Streptophyta</taxon>
        <taxon>Embryophyta</taxon>
        <taxon>Tracheophyta</taxon>
        <taxon>Spermatophyta</taxon>
        <taxon>Magnoliopsida</taxon>
        <taxon>eudicotyledons</taxon>
        <taxon>Gunneridae</taxon>
        <taxon>Pentapetalae</taxon>
        <taxon>asterids</taxon>
        <taxon>campanulids</taxon>
        <taxon>Asterales</taxon>
        <taxon>Asteraceae</taxon>
        <taxon>Asteroideae</taxon>
        <taxon>Heliantheae alliance</taxon>
        <taxon>Heliantheae</taxon>
        <taxon>Helianthus</taxon>
    </lineage>
</organism>
<sequence length="63" mass="7107">MRERERYGLMMVERLTVMTEDHRRAGEDHLIRSAIPSWIFPSPSLVSSAKHLLRGGSSLSAAI</sequence>
<reference evidence="2" key="2">
    <citation type="submission" date="2017-02" db="EMBL/GenBank/DDBJ databases">
        <title>Sunflower complete genome.</title>
        <authorList>
            <person name="Langlade N."/>
            <person name="Munos S."/>
        </authorList>
    </citation>
    <scope>NUCLEOTIDE SEQUENCE [LARGE SCALE GENOMIC DNA]</scope>
    <source>
        <tissue evidence="2">Leaves</tissue>
    </source>
</reference>
<dbReference type="AlphaFoldDB" id="A0A251VA64"/>
<keyword evidence="3" id="KW-1185">Reference proteome</keyword>
<dbReference type="Proteomes" id="UP000215914">
    <property type="component" value="Chromosome 3"/>
</dbReference>
<dbReference type="EMBL" id="MNCJ02000318">
    <property type="protein sequence ID" value="KAF5815658.1"/>
    <property type="molecule type" value="Genomic_DNA"/>
</dbReference>
<proteinExistence type="predicted"/>
<dbReference type="EMBL" id="CM007892">
    <property type="protein sequence ID" value="OTG32036.1"/>
    <property type="molecule type" value="Genomic_DNA"/>
</dbReference>
<evidence type="ECO:0000313" key="1">
    <source>
        <dbReference type="EMBL" id="KAF5815658.1"/>
    </source>
</evidence>
<gene>
    <name evidence="2" type="ORF">HannXRQ_Chr03g0082191</name>
    <name evidence="1" type="ORF">HanXRQr2_Chr03g0125461</name>
</gene>
<dbReference type="InParanoid" id="A0A251VA64"/>